<sequence length="158" mass="17266">MFTGKILIDADACPVKQLVRAEAQKRGIPLIMVADDSHLLQDDYATVVTVSQGADAADYKLIGLAAPGDLVVTQDYGVASMALGKGAAAISNEGLIFTADNIDRLLFERHIRRRLRQTGRKSPKNRPRSPADNQRFLQALISILEQDTNSIEKEVHAL</sequence>
<dbReference type="Proteomes" id="UP000824160">
    <property type="component" value="Unassembled WGS sequence"/>
</dbReference>
<dbReference type="PANTHER" id="PTHR35146">
    <property type="entry name" value="UPF0178 PROTEIN YAII"/>
    <property type="match status" value="1"/>
</dbReference>
<accession>A0A9D1KSV0</accession>
<dbReference type="HAMAP" id="MF_00489">
    <property type="entry name" value="UPF0178"/>
    <property type="match status" value="1"/>
</dbReference>
<evidence type="ECO:0000313" key="4">
    <source>
        <dbReference type="Proteomes" id="UP000824160"/>
    </source>
</evidence>
<dbReference type="InterPro" id="IPR003791">
    <property type="entry name" value="UPF0178"/>
</dbReference>
<comment type="similarity">
    <text evidence="1 2">Belongs to the UPF0178 family.</text>
</comment>
<dbReference type="EMBL" id="DVLW01000194">
    <property type="protein sequence ID" value="HIT94946.1"/>
    <property type="molecule type" value="Genomic_DNA"/>
</dbReference>
<proteinExistence type="inferred from homology"/>
<protein>
    <recommendedName>
        <fullName evidence="2">UPF0178 protein IAC43_07145</fullName>
    </recommendedName>
</protein>
<dbReference type="Pfam" id="PF02639">
    <property type="entry name" value="DUF188"/>
    <property type="match status" value="1"/>
</dbReference>
<evidence type="ECO:0000256" key="2">
    <source>
        <dbReference type="HAMAP-Rule" id="MF_00489"/>
    </source>
</evidence>
<dbReference type="NCBIfam" id="NF001095">
    <property type="entry name" value="PRK00124.1"/>
    <property type="match status" value="1"/>
</dbReference>
<name>A0A9D1KSV0_9FIRM</name>
<comment type="caution">
    <text evidence="3">The sequence shown here is derived from an EMBL/GenBank/DDBJ whole genome shotgun (WGS) entry which is preliminary data.</text>
</comment>
<evidence type="ECO:0000256" key="1">
    <source>
        <dbReference type="ARBA" id="ARBA00008522"/>
    </source>
</evidence>
<organism evidence="3 4">
    <name type="scientific">Candidatus Faecivivens stercoripullorum</name>
    <dbReference type="NCBI Taxonomy" id="2840805"/>
    <lineage>
        <taxon>Bacteria</taxon>
        <taxon>Bacillati</taxon>
        <taxon>Bacillota</taxon>
        <taxon>Clostridia</taxon>
        <taxon>Eubacteriales</taxon>
        <taxon>Oscillospiraceae</taxon>
        <taxon>Oscillospiraceae incertae sedis</taxon>
        <taxon>Candidatus Faecivivens</taxon>
    </lineage>
</organism>
<evidence type="ECO:0000313" key="3">
    <source>
        <dbReference type="EMBL" id="HIT94946.1"/>
    </source>
</evidence>
<dbReference type="PANTHER" id="PTHR35146:SF1">
    <property type="entry name" value="UPF0178 PROTEIN YAII"/>
    <property type="match status" value="1"/>
</dbReference>
<dbReference type="AlphaFoldDB" id="A0A9D1KSV0"/>
<reference evidence="3" key="1">
    <citation type="submission" date="2020-10" db="EMBL/GenBank/DDBJ databases">
        <authorList>
            <person name="Gilroy R."/>
        </authorList>
    </citation>
    <scope>NUCLEOTIDE SEQUENCE</scope>
    <source>
        <strain evidence="3">ChiBcec7-5410</strain>
    </source>
</reference>
<gene>
    <name evidence="3" type="ORF">IAC43_07145</name>
</gene>
<reference evidence="3" key="2">
    <citation type="journal article" date="2021" name="PeerJ">
        <title>Extensive microbial diversity within the chicken gut microbiome revealed by metagenomics and culture.</title>
        <authorList>
            <person name="Gilroy R."/>
            <person name="Ravi A."/>
            <person name="Getino M."/>
            <person name="Pursley I."/>
            <person name="Horton D.L."/>
            <person name="Alikhan N.F."/>
            <person name="Baker D."/>
            <person name="Gharbi K."/>
            <person name="Hall N."/>
            <person name="Watson M."/>
            <person name="Adriaenssens E.M."/>
            <person name="Foster-Nyarko E."/>
            <person name="Jarju S."/>
            <person name="Secka A."/>
            <person name="Antonio M."/>
            <person name="Oren A."/>
            <person name="Chaudhuri R.R."/>
            <person name="La Ragione R."/>
            <person name="Hildebrand F."/>
            <person name="Pallen M.J."/>
        </authorList>
    </citation>
    <scope>NUCLEOTIDE SEQUENCE</scope>
    <source>
        <strain evidence="3">ChiBcec7-5410</strain>
    </source>
</reference>